<dbReference type="KEGG" id="rpb:RPB_3875"/>
<sequence length="218" mass="24088">MRIDPLGRNVVARAQHTDENAPRRDLRLGGGPGHVRIIAGELDPDRIVAGDPTVGRLVVDVLVVVAVGAVAMGGDDGFRHRPIHRAVGLDPERHAAPGRGLRLFARAVAGRSGRAFGLVHDDVAPRRLATIAPRRQPDHAEAGNLRRARALRDLRQIRRKRLRRGLVQRQHRRGQQRRSDQAMDHRWTPCERPRNDQAILRTGSRNGGSGSSFGSWIA</sequence>
<feature type="compositionally biased region" description="Basic and acidic residues" evidence="1">
    <location>
        <begin position="177"/>
        <end position="195"/>
    </location>
</feature>
<reference evidence="2 3" key="1">
    <citation type="submission" date="2006-01" db="EMBL/GenBank/DDBJ databases">
        <title>Complete sequence of Rhodopseudomonas palustris HaA2.</title>
        <authorList>
            <consortium name="US DOE Joint Genome Institute"/>
            <person name="Copeland A."/>
            <person name="Lucas S."/>
            <person name="Lapidus A."/>
            <person name="Barry K."/>
            <person name="Detter J.C."/>
            <person name="Glavina T."/>
            <person name="Hammon N."/>
            <person name="Israni S."/>
            <person name="Pitluck S."/>
            <person name="Chain P."/>
            <person name="Malfatti S."/>
            <person name="Shin M."/>
            <person name="Vergez L."/>
            <person name="Schmutz J."/>
            <person name="Larimer F."/>
            <person name="Land M."/>
            <person name="Hauser L."/>
            <person name="Pelletier D.A."/>
            <person name="Kyrpides N."/>
            <person name="Anderson I."/>
            <person name="Oda Y."/>
            <person name="Harwood C.S."/>
            <person name="Richardson P."/>
        </authorList>
    </citation>
    <scope>NUCLEOTIDE SEQUENCE [LARGE SCALE GENOMIC DNA]</scope>
    <source>
        <strain evidence="2 3">HaA2</strain>
    </source>
</reference>
<dbReference type="Proteomes" id="UP000008809">
    <property type="component" value="Chromosome"/>
</dbReference>
<evidence type="ECO:0000256" key="1">
    <source>
        <dbReference type="SAM" id="MobiDB-lite"/>
    </source>
</evidence>
<dbReference type="AlphaFoldDB" id="Q2IT92"/>
<dbReference type="EMBL" id="CP000250">
    <property type="protein sequence ID" value="ABD08568.1"/>
    <property type="molecule type" value="Genomic_DNA"/>
</dbReference>
<organism evidence="2 3">
    <name type="scientific">Rhodopseudomonas palustris (strain HaA2)</name>
    <dbReference type="NCBI Taxonomy" id="316058"/>
    <lineage>
        <taxon>Bacteria</taxon>
        <taxon>Pseudomonadati</taxon>
        <taxon>Pseudomonadota</taxon>
        <taxon>Alphaproteobacteria</taxon>
        <taxon>Hyphomicrobiales</taxon>
        <taxon>Nitrobacteraceae</taxon>
        <taxon>Rhodopseudomonas</taxon>
    </lineage>
</organism>
<feature type="compositionally biased region" description="Basic residues" evidence="1">
    <location>
        <begin position="162"/>
        <end position="176"/>
    </location>
</feature>
<accession>Q2IT92</accession>
<protein>
    <submittedName>
        <fullName evidence="2">Uncharacterized protein</fullName>
    </submittedName>
</protein>
<evidence type="ECO:0000313" key="3">
    <source>
        <dbReference type="Proteomes" id="UP000008809"/>
    </source>
</evidence>
<dbReference type="HOGENOM" id="CLU_1266084_0_0_5"/>
<evidence type="ECO:0000313" key="2">
    <source>
        <dbReference type="EMBL" id="ABD08568.1"/>
    </source>
</evidence>
<name>Q2IT92_RHOP2</name>
<proteinExistence type="predicted"/>
<keyword evidence="3" id="KW-1185">Reference proteome</keyword>
<gene>
    <name evidence="2" type="ordered locus">RPB_3875</name>
</gene>
<feature type="region of interest" description="Disordered" evidence="1">
    <location>
        <begin position="162"/>
        <end position="218"/>
    </location>
</feature>